<dbReference type="Gene3D" id="3.30.565.10">
    <property type="entry name" value="Histidine kinase-like ATPase, C-terminal domain"/>
    <property type="match status" value="1"/>
</dbReference>
<dbReference type="STRING" id="147828.A0A4S2MJF5"/>
<sequence length="3117" mass="344044">MPLPEPIPTEFDYSAIPPEPGYFRSIQDVNNAVQRVIWKLAQDQEYTGIGRIQDMLFRLYPAAYAFLRANGQSPDHIPVLQEHRRCIQRVNTQLWAFATTHSVVTLADMQDLVLREFPEHAQLGPIFAFPAALEICRTSCFHPRVVACFAGSGEPACLRMTHEEVLQELMECVCRNRFRRPAETAHRWWDSVFAHHLLLRLGDPSMPRQLDRNNIFNYSLDALAPYGIRINGFGDLIKSVSDNLRPENLSKASSIAQECLNTDVRRMYTTFAEEFFDCDNISAFRAQKSAKVLQHLGECASRLYEALNNWATTRGLTWPPGHLNSLVSFGQFLQQTSRTGPFRSLLQMVIVVSNRSPASLESLVEAVLNKVFESGPGPVVDLTDTPEAPAVVEDDGITDITLTDVVNQLKALLEQSETSGSDAGGTYQDEGLWKLLANLESRLLESHNKSNKSPETLLALLAKAAEQGIEDLPKVLYLHKSATTQLRDPSTEQLEGTTGGQTVVSPSLPDPFAIRQFIAKLTWVKSRSIEDVCQLVSSHFQVARTDNLEQIVRSLTMEVSEQEQYIQEPVIYHQHLGSPLVMASKQFPSTENSQASSAISWSVDTSVLFTRRDGVLEFLAACPTLVDLAIWSQWYMPGMLFERWGDLEQFLVDCGQQKVCEKYNILALRLLGGGGLLRLTTQFSPTMLQAKFLNWTEDRCAQSTRDLCDLLLGCTLRINRSDITKVRVSLVGQLSKPPGSVKWLSLVYDILLFCPLELLGVLFASILVPCLDEAGLRSKNSWANDLSDVVSPGPMPKTTGFIRHLLDLVDLEHSDNQRCTLTCALGSLGLQLGWPSFVTYFEEERLKQRSTYTSSSLLGGTVQPAGGVPRLANIQHPLALSPTSVETDGIHRDLSTSIPNISDQPTTVVDRETFITELRRREFGCGAELTQEAADLVRRVEGKLSRSLLQLSEDLYGLPGHFLLELIQNADDNEYAPSTKPTLEFCIAQQTNDTIGPAAALLVMNNEAAGFTEADMSSLCDVGISTKVQQRGIKTGRKGIGFKSVFNVTDAPEVHSNGFHVRFHRQSRGDADQVNAANALLLVPEWCTATATPYSIHEPSRWPIPVSVPAWCKTLFVLPIISKSTAMAMNFGSILQLAYDTLAPYLMLFLRRLQCLTLSYGPDCKADQEPARRKLLVLLRDSTTLPSTGISKTAEIISVTMTRGGESEDQLSAEAGESSSSTITHRWFCFKETLRVNEENLPKHAPTQTEVALAVSLTDSEPLPQCPVFAYLPVRAAGFSFYINADFDLTSSREDVDGTSIWNQWLVSRIPTVWSHMIEYVLQLPEDALGGCGLNRHALLCRFLVSLPFDLNEPLTRSSSQTLAGSTNHGGLFLGLPAQLRSRLSQLPWLPAAQRDETVDVSCSYVTAGRLLLSTFDSNSDSRPAACGGTLGEAASVRSGSSAHMMRLLMNRLDMYEPHPDLLGTEPPTEEIVAGASPEALDDSSLLAWQTRLLNSRSRCNALLWLGVQTISVDSLLELVSNLSAEELSRPGLLGVLLMNFESCLSAQSPRQAGSQMAPNANTMLKRRLLAALRHLAIFPLTNRQLVRCGDSRNHGVMKNCQLPVLLPPAPSQVKGAVDLKYDDYILLISKLGPLVNPLSFHTGPDPEGEPCFSLPNLLTLDSPQGIGLRVALPEVVLSDWILPGLAAYTDLPATSASDAELINWVVLIGQLYVSCGCLCENAVYSGLPTRFPIATATKVQQMHVLPALSTLPGLRRSCPVFLPPTSFTIRPNFVTGTLEELETRLFRFFLDQLDESDPVQLVAATYFENLSSSGTEFGYRWFRLFSEAGSCTLLSVHSSRYFVSSCELLTSRKSSEALATDASVLPLPPYHRLRKDLSEALIREGLPQTDLVENPTTDEWWIVEDFVSPGVELLLSWITRLTDRQVAAEAAYQLSCLLHDNWSSFENVQYAWYSKYSAESQVNFSPTISLQRTPGVWARSFGHASWLHQLRQKSWLPVEKSVTENGGIDMVAPAGELCVYSPGAFADLRAGRLNLVKLLLHACHIWAPGPYIVRDPPFLPFTTALGLVSDLTRTTFEHLMDILASQAEAQSLAVISQLTPELMVQLYRLALNCLLSAGSAQRTARQPLDVDWLRKVFATPGRPCLLVTCCNQFEIDRSGKRSRLDNSNGVGAAVAGVASICPICSCLALDNSTRKRHLVPTVSSLQEHLAYHFVEPGLVAWDSAKLPQPDLCGSNKVTDDDEDAEFDSIQDQCFVSSRYVAQAAALPRPDSTTKARVFSLSRCYGPSCRTFFVDYLGIASTSSVGEVLTLRPEFNELDGNLSSAARYRQWLSFGRRLGQWYALLHYCLLEDGVLQPVSSIGTNRRGHEVEAVTDNSDEQVQAVMCALSRFPLLFGADGQWWSPADVATLSGKQTENASRPTLPAVRSPLTCLFAWSKWPYGRFVETASSSGGPSCRMLAHSLDILNVRHRAGEILTTHSHASSDLPSLPETFGDTTRPVPNSHNEGTAHGLLLDVLGLPVIDQLSQLRLDLPDNKHSVLACTPLSMFFNVFLRIVTLWATATGSSKIHRPRVSEDSLTDGVRQTAFLVDHLAVALHIHVPVNVPSASLLNSVRLGRRLMTCVIDNSLYLDSTLGADLFARLSALPISDTPPLVYLCIGLLDDSAFEVLSVGQTDSSVFSALADYICPHGGTDRITFTHFMQGFLNMAGSLVPDLHTTLGLGVTFSPNAVHQLENYLVSHGIRKPAARRTLRLLCTSVERPSGVDVSKVAQSSSNQPQKTLVSLVPSQRLDSTASQPPLEQLSSQTSVDHGQTTTTEVPTESSYTQIQPGMVAAYTVGSSTRNDTIFGSFRARVPFSRLTRHPVDTVGLAPYSQLWSSAPDLPSDVSERLRRMLRQSGEADNPTNLTVGRMGEFFIYQRLMDLIERNQQRHHNFDQISDLEFPTGHPALGSGRVVRCHWCNADLESRRPFDLEVDVQVECDASRWDEMLESVQQERAQNVVRIAHAPSRKRSEKHSTPGLLSVGPIYLEVKSTARSRQDSTTDLFEMSVSEILCASQQGWRYHLLRVVWDREDTANNSILPSLTASPLVTHVPALIDELRDQAPSLQLCLAMLRSPR</sequence>
<comment type="caution">
    <text evidence="3">The sequence shown here is derived from an EMBL/GenBank/DDBJ whole genome shotgun (WGS) entry which is preliminary data.</text>
</comment>
<evidence type="ECO:0000256" key="1">
    <source>
        <dbReference type="SAM" id="MobiDB-lite"/>
    </source>
</evidence>
<evidence type="ECO:0000259" key="2">
    <source>
        <dbReference type="Pfam" id="PF25794"/>
    </source>
</evidence>
<dbReference type="InterPro" id="IPR036890">
    <property type="entry name" value="HATPase_C_sf"/>
</dbReference>
<feature type="region of interest" description="Disordered" evidence="1">
    <location>
        <begin position="2790"/>
        <end position="2825"/>
    </location>
</feature>
<proteinExistence type="predicted"/>
<evidence type="ECO:0000313" key="3">
    <source>
        <dbReference type="EMBL" id="TGZ74407.1"/>
    </source>
</evidence>
<dbReference type="Proteomes" id="UP000308267">
    <property type="component" value="Unassembled WGS sequence"/>
</dbReference>
<dbReference type="InterPro" id="IPR052957">
    <property type="entry name" value="Auxin_embryo_med"/>
</dbReference>
<dbReference type="EMBL" id="SJOL01001845">
    <property type="protein sequence ID" value="TGZ74407.1"/>
    <property type="molecule type" value="Genomic_DNA"/>
</dbReference>
<dbReference type="InterPro" id="IPR058210">
    <property type="entry name" value="SACS/Nov_dom"/>
</dbReference>
<reference evidence="3 4" key="1">
    <citation type="journal article" date="2019" name="BMC Genomics">
        <title>New insights from Opisthorchis felineus genome: update on genomics of the epidemiologically important liver flukes.</title>
        <authorList>
            <person name="Ershov N.I."/>
            <person name="Mordvinov V.A."/>
            <person name="Prokhortchouk E.B."/>
            <person name="Pakharukova M.Y."/>
            <person name="Gunbin K.V."/>
            <person name="Ustyantsev K."/>
            <person name="Genaev M.A."/>
            <person name="Blinov A.G."/>
            <person name="Mazur A."/>
            <person name="Boulygina E."/>
            <person name="Tsygankova S."/>
            <person name="Khrameeva E."/>
            <person name="Chekanov N."/>
            <person name="Fan G."/>
            <person name="Xiao A."/>
            <person name="Zhang H."/>
            <person name="Xu X."/>
            <person name="Yang H."/>
            <person name="Solovyev V."/>
            <person name="Lee S.M."/>
            <person name="Liu X."/>
            <person name="Afonnikov D.A."/>
            <person name="Skryabin K.G."/>
        </authorList>
    </citation>
    <scope>NUCLEOTIDE SEQUENCE [LARGE SCALE GENOMIC DNA]</scope>
    <source>
        <strain evidence="3">AK-0245</strain>
        <tissue evidence="3">Whole organism</tissue>
    </source>
</reference>
<evidence type="ECO:0000313" key="4">
    <source>
        <dbReference type="Proteomes" id="UP000308267"/>
    </source>
</evidence>
<dbReference type="SUPFAM" id="SSF55874">
    <property type="entry name" value="ATPase domain of HSP90 chaperone/DNA topoisomerase II/histidine kinase"/>
    <property type="match status" value="1"/>
</dbReference>
<dbReference type="PANTHER" id="PTHR32387:SF0">
    <property type="entry name" value="PROTEIN NO VEIN"/>
    <property type="match status" value="1"/>
</dbReference>
<dbReference type="NCBIfam" id="NF047352">
    <property type="entry name" value="P_loop_sacsin"/>
    <property type="match status" value="1"/>
</dbReference>
<dbReference type="OrthoDB" id="1262810at2759"/>
<accession>A0A4S2MJF5</accession>
<gene>
    <name evidence="3" type="ORF">CRM22_000954</name>
</gene>
<feature type="domain" description="Sacsin/Nov" evidence="2">
    <location>
        <begin position="961"/>
        <end position="1058"/>
    </location>
</feature>
<name>A0A4S2MJF5_OPIFE</name>
<organism evidence="3 4">
    <name type="scientific">Opisthorchis felineus</name>
    <dbReference type="NCBI Taxonomy" id="147828"/>
    <lineage>
        <taxon>Eukaryota</taxon>
        <taxon>Metazoa</taxon>
        <taxon>Spiralia</taxon>
        <taxon>Lophotrochozoa</taxon>
        <taxon>Platyhelminthes</taxon>
        <taxon>Trematoda</taxon>
        <taxon>Digenea</taxon>
        <taxon>Opisthorchiida</taxon>
        <taxon>Opisthorchiata</taxon>
        <taxon>Opisthorchiidae</taxon>
        <taxon>Opisthorchis</taxon>
    </lineage>
</organism>
<dbReference type="Pfam" id="PF25794">
    <property type="entry name" value="SACS"/>
    <property type="match status" value="1"/>
</dbReference>
<dbReference type="PANTHER" id="PTHR32387">
    <property type="entry name" value="WU:FJ29H11"/>
    <property type="match status" value="1"/>
</dbReference>
<keyword evidence="4" id="KW-1185">Reference proteome</keyword>
<protein>
    <recommendedName>
        <fullName evidence="2">Sacsin/Nov domain-containing protein</fullName>
    </recommendedName>
</protein>